<dbReference type="OMA" id="IFIMTAP"/>
<dbReference type="InParanoid" id="A0CUW2"/>
<feature type="transmembrane region" description="Helical" evidence="5">
    <location>
        <begin position="57"/>
        <end position="81"/>
    </location>
</feature>
<evidence type="ECO:0000256" key="2">
    <source>
        <dbReference type="ARBA" id="ARBA00022692"/>
    </source>
</evidence>
<dbReference type="PANTHER" id="PTHR23291:SF47">
    <property type="entry name" value="TRANSMEMBRANE BAX INHIBITOR MOTIF CONTAINING 7"/>
    <property type="match status" value="1"/>
</dbReference>
<dbReference type="PANTHER" id="PTHR23291">
    <property type="entry name" value="BAX INHIBITOR-RELATED"/>
    <property type="match status" value="1"/>
</dbReference>
<evidence type="ECO:0000256" key="5">
    <source>
        <dbReference type="RuleBase" id="RU004379"/>
    </source>
</evidence>
<feature type="transmembrane region" description="Helical" evidence="5">
    <location>
        <begin position="129"/>
        <end position="153"/>
    </location>
</feature>
<accession>A0CUW2</accession>
<sequence>MSLEQDQASEDFPLVAFQEEYGVFDPFFNTLKKFGWKQASIDQQCQKLASSGEIMLFFIKVYALLAGMLVSFYLMTFILLFTKSQKLKENETFNFHFALYYGSFAITIALGIAGYVLDKTRQFPLNLIFYFTFTIGAAYSFGYPLSLLLQYGYYSGEDWIILLYFFTMTLGCYACLILFLIRRQSSLNSNRNNFIIYQVIIFSIIGVMIFLLFIFIMTAPYYVGVLIACFFCHVIYGGLLIIDTKLMISGKFSLKTNQYVSGALYLYLDITVLILYFIGCIIYTILKTLLQCLEECCKKLPDCLKACCQCLADCCQGCHQ</sequence>
<evidence type="ECO:0000313" key="7">
    <source>
        <dbReference type="Proteomes" id="UP000000600"/>
    </source>
</evidence>
<evidence type="ECO:0000256" key="4">
    <source>
        <dbReference type="ARBA" id="ARBA00023136"/>
    </source>
</evidence>
<dbReference type="HOGENOM" id="CLU_870047_0_0_1"/>
<feature type="transmembrane region" description="Helical" evidence="5">
    <location>
        <begin position="221"/>
        <end position="242"/>
    </location>
</feature>
<dbReference type="GeneID" id="5027760"/>
<dbReference type="Pfam" id="PF01027">
    <property type="entry name" value="Bax1-I"/>
    <property type="match status" value="1"/>
</dbReference>
<reference evidence="6 7" key="1">
    <citation type="journal article" date="2006" name="Nature">
        <title>Global trends of whole-genome duplications revealed by the ciliate Paramecium tetraurelia.</title>
        <authorList>
            <consortium name="Genoscope"/>
            <person name="Aury J.-M."/>
            <person name="Jaillon O."/>
            <person name="Duret L."/>
            <person name="Noel B."/>
            <person name="Jubin C."/>
            <person name="Porcel B.M."/>
            <person name="Segurens B."/>
            <person name="Daubin V."/>
            <person name="Anthouard V."/>
            <person name="Aiach N."/>
            <person name="Arnaiz O."/>
            <person name="Billaut A."/>
            <person name="Beisson J."/>
            <person name="Blanc I."/>
            <person name="Bouhouche K."/>
            <person name="Camara F."/>
            <person name="Duharcourt S."/>
            <person name="Guigo R."/>
            <person name="Gogendeau D."/>
            <person name="Katinka M."/>
            <person name="Keller A.-M."/>
            <person name="Kissmehl R."/>
            <person name="Klotz C."/>
            <person name="Koll F."/>
            <person name="Le Moue A."/>
            <person name="Lepere C."/>
            <person name="Malinsky S."/>
            <person name="Nowacki M."/>
            <person name="Nowak J.K."/>
            <person name="Plattner H."/>
            <person name="Poulain J."/>
            <person name="Ruiz F."/>
            <person name="Serrano V."/>
            <person name="Zagulski M."/>
            <person name="Dessen P."/>
            <person name="Betermier M."/>
            <person name="Weissenbach J."/>
            <person name="Scarpelli C."/>
            <person name="Schachter V."/>
            <person name="Sperling L."/>
            <person name="Meyer E."/>
            <person name="Cohen J."/>
            <person name="Wincker P."/>
        </authorList>
    </citation>
    <scope>NUCLEOTIDE SEQUENCE [LARGE SCALE GENOMIC DNA]</scope>
    <source>
        <strain evidence="6 7">Stock d4-2</strain>
    </source>
</reference>
<dbReference type="AlphaFoldDB" id="A0CUW2"/>
<evidence type="ECO:0000256" key="1">
    <source>
        <dbReference type="ARBA" id="ARBA00004141"/>
    </source>
</evidence>
<evidence type="ECO:0000256" key="3">
    <source>
        <dbReference type="ARBA" id="ARBA00022989"/>
    </source>
</evidence>
<dbReference type="GO" id="GO:0005794">
    <property type="term" value="C:Golgi apparatus"/>
    <property type="evidence" value="ECO:0000318"/>
    <property type="project" value="GO_Central"/>
</dbReference>
<evidence type="ECO:0008006" key="8">
    <source>
        <dbReference type="Google" id="ProtNLM"/>
    </source>
</evidence>
<dbReference type="InterPro" id="IPR006214">
    <property type="entry name" value="Bax_inhibitor_1-related"/>
</dbReference>
<comment type="subcellular location">
    <subcellularLocation>
        <location evidence="1">Membrane</location>
        <topology evidence="1">Multi-pass membrane protein</topology>
    </subcellularLocation>
</comment>
<feature type="transmembrane region" description="Helical" evidence="5">
    <location>
        <begin position="159"/>
        <end position="182"/>
    </location>
</feature>
<keyword evidence="2 5" id="KW-0812">Transmembrane</keyword>
<feature type="transmembrane region" description="Helical" evidence="5">
    <location>
        <begin position="93"/>
        <end position="117"/>
    </location>
</feature>
<dbReference type="GO" id="GO:0005262">
    <property type="term" value="F:calcium channel activity"/>
    <property type="evidence" value="ECO:0000318"/>
    <property type="project" value="GO_Central"/>
</dbReference>
<protein>
    <recommendedName>
        <fullName evidence="8">Transmembrane protein</fullName>
    </recommendedName>
</protein>
<feature type="transmembrane region" description="Helical" evidence="5">
    <location>
        <begin position="263"/>
        <end position="286"/>
    </location>
</feature>
<comment type="similarity">
    <text evidence="5">Belongs to the BI1 family.</text>
</comment>
<dbReference type="Proteomes" id="UP000000600">
    <property type="component" value="Unassembled WGS sequence"/>
</dbReference>
<keyword evidence="4 5" id="KW-0472">Membrane</keyword>
<organism evidence="6 7">
    <name type="scientific">Paramecium tetraurelia</name>
    <dbReference type="NCBI Taxonomy" id="5888"/>
    <lineage>
        <taxon>Eukaryota</taxon>
        <taxon>Sar</taxon>
        <taxon>Alveolata</taxon>
        <taxon>Ciliophora</taxon>
        <taxon>Intramacronucleata</taxon>
        <taxon>Oligohymenophorea</taxon>
        <taxon>Peniculida</taxon>
        <taxon>Parameciidae</taxon>
        <taxon>Paramecium</taxon>
    </lineage>
</organism>
<gene>
    <name evidence="6" type="ORF">GSPATT00039034001</name>
</gene>
<dbReference type="RefSeq" id="XP_001441976.1">
    <property type="nucleotide sequence ID" value="XM_001441939.1"/>
</dbReference>
<evidence type="ECO:0000313" key="6">
    <source>
        <dbReference type="EMBL" id="CAK74579.1"/>
    </source>
</evidence>
<keyword evidence="7" id="KW-1185">Reference proteome</keyword>
<proteinExistence type="inferred from homology"/>
<feature type="transmembrane region" description="Helical" evidence="5">
    <location>
        <begin position="194"/>
        <end position="215"/>
    </location>
</feature>
<keyword evidence="3 5" id="KW-1133">Transmembrane helix</keyword>
<dbReference type="EMBL" id="CT868193">
    <property type="protein sequence ID" value="CAK74579.1"/>
    <property type="molecule type" value="Genomic_DNA"/>
</dbReference>
<dbReference type="KEGG" id="ptm:GSPATT00039034001"/>
<dbReference type="GO" id="GO:0016020">
    <property type="term" value="C:membrane"/>
    <property type="evidence" value="ECO:0000318"/>
    <property type="project" value="GO_Central"/>
</dbReference>
<name>A0CUW2_PARTE</name>